<gene>
    <name evidence="2" type="ORF">JE024_15070</name>
</gene>
<evidence type="ECO:0000313" key="3">
    <source>
        <dbReference type="Proteomes" id="UP000664109"/>
    </source>
</evidence>
<dbReference type="InterPro" id="IPR006311">
    <property type="entry name" value="TAT_signal"/>
</dbReference>
<proteinExistence type="predicted"/>
<dbReference type="EMBL" id="JAFEJA010000001">
    <property type="protein sequence ID" value="MBM9620033.1"/>
    <property type="molecule type" value="Genomic_DNA"/>
</dbReference>
<dbReference type="PROSITE" id="PS51318">
    <property type="entry name" value="TAT"/>
    <property type="match status" value="1"/>
</dbReference>
<reference evidence="2 3" key="1">
    <citation type="journal article" date="2016" name="Arch. Microbiol.">
        <title>Streptomyces zhihengii sp. nov., isolated from rhizospheric soil of Psammosilene tunicoides.</title>
        <authorList>
            <person name="Huang M.J."/>
            <person name="Fei J.J."/>
            <person name="Salam N."/>
            <person name="Kim C.J."/>
            <person name="Hozzein W.N."/>
            <person name="Xiao M."/>
            <person name="Huang H.Q."/>
            <person name="Li W.J."/>
        </authorList>
    </citation>
    <scope>NUCLEOTIDE SEQUENCE [LARGE SCALE GENOMIC DNA]</scope>
    <source>
        <strain evidence="2 3">YIM T102</strain>
    </source>
</reference>
<feature type="region of interest" description="Disordered" evidence="1">
    <location>
        <begin position="8"/>
        <end position="32"/>
    </location>
</feature>
<protein>
    <recommendedName>
        <fullName evidence="4">Tat pathway signal sequence domain protein</fullName>
    </recommendedName>
</protein>
<name>A0ABS2URI8_9ACTN</name>
<comment type="caution">
    <text evidence="2">The sequence shown here is derived from an EMBL/GenBank/DDBJ whole genome shotgun (WGS) entry which is preliminary data.</text>
</comment>
<accession>A0ABS2URI8</accession>
<evidence type="ECO:0000256" key="1">
    <source>
        <dbReference type="SAM" id="MobiDB-lite"/>
    </source>
</evidence>
<keyword evidence="3" id="KW-1185">Reference proteome</keyword>
<evidence type="ECO:0008006" key="4">
    <source>
        <dbReference type="Google" id="ProtNLM"/>
    </source>
</evidence>
<organism evidence="2 3">
    <name type="scientific">Streptomyces zhihengii</name>
    <dbReference type="NCBI Taxonomy" id="1818004"/>
    <lineage>
        <taxon>Bacteria</taxon>
        <taxon>Bacillati</taxon>
        <taxon>Actinomycetota</taxon>
        <taxon>Actinomycetes</taxon>
        <taxon>Kitasatosporales</taxon>
        <taxon>Streptomycetaceae</taxon>
        <taxon>Streptomyces</taxon>
    </lineage>
</organism>
<feature type="region of interest" description="Disordered" evidence="1">
    <location>
        <begin position="75"/>
        <end position="100"/>
    </location>
</feature>
<evidence type="ECO:0000313" key="2">
    <source>
        <dbReference type="EMBL" id="MBM9620033.1"/>
    </source>
</evidence>
<sequence length="258" mass="26368">MLLRHAMGAASAGLPPLPDLSGPARAEGRRRAGRRRLALGAAALAVAAAGAAGTRLLPEGSAAPAVVPAATAPAAPVGPVHIEPAPGEETMADLPDDERSRREVFQNEAVGVLQELLPQGTGTVRRTDLNVSRYQVERGDRVFVLILSVRPSTRSVAIPSCAGAKGGTCVTATLLDGVKARATTEPVGSGGVTATRATFAYGRSEVTLSLSPDESAGVSAPVTNEQLLTVASDPAFHELLRYADERPMEPLATSVGGG</sequence>
<dbReference type="Proteomes" id="UP000664109">
    <property type="component" value="Unassembled WGS sequence"/>
</dbReference>